<reference evidence="3 4" key="1">
    <citation type="journal article" date="2020" name="Cell">
        <title>Large-Scale Comparative Analyses of Tick Genomes Elucidate Their Genetic Diversity and Vector Capacities.</title>
        <authorList>
            <consortium name="Tick Genome and Microbiome Consortium (TIGMIC)"/>
            <person name="Jia N."/>
            <person name="Wang J."/>
            <person name="Shi W."/>
            <person name="Du L."/>
            <person name="Sun Y."/>
            <person name="Zhan W."/>
            <person name="Jiang J.F."/>
            <person name="Wang Q."/>
            <person name="Zhang B."/>
            <person name="Ji P."/>
            <person name="Bell-Sakyi L."/>
            <person name="Cui X.M."/>
            <person name="Yuan T.T."/>
            <person name="Jiang B.G."/>
            <person name="Yang W.F."/>
            <person name="Lam T.T."/>
            <person name="Chang Q.C."/>
            <person name="Ding S.J."/>
            <person name="Wang X.J."/>
            <person name="Zhu J.G."/>
            <person name="Ruan X.D."/>
            <person name="Zhao L."/>
            <person name="Wei J.T."/>
            <person name="Ye R.Z."/>
            <person name="Que T.C."/>
            <person name="Du C.H."/>
            <person name="Zhou Y.H."/>
            <person name="Cheng J.X."/>
            <person name="Dai P.F."/>
            <person name="Guo W.B."/>
            <person name="Han X.H."/>
            <person name="Huang E.J."/>
            <person name="Li L.F."/>
            <person name="Wei W."/>
            <person name="Gao Y.C."/>
            <person name="Liu J.Z."/>
            <person name="Shao H.Z."/>
            <person name="Wang X."/>
            <person name="Wang C.C."/>
            <person name="Yang T.C."/>
            <person name="Huo Q.B."/>
            <person name="Li W."/>
            <person name="Chen H.Y."/>
            <person name="Chen S.E."/>
            <person name="Zhou L.G."/>
            <person name="Ni X.B."/>
            <person name="Tian J.H."/>
            <person name="Sheng Y."/>
            <person name="Liu T."/>
            <person name="Pan Y.S."/>
            <person name="Xia L.Y."/>
            <person name="Li J."/>
            <person name="Zhao F."/>
            <person name="Cao W.C."/>
        </authorList>
    </citation>
    <scope>NUCLEOTIDE SEQUENCE [LARGE SCALE GENOMIC DNA]</scope>
    <source>
        <strain evidence="3">HaeL-2018</strain>
    </source>
</reference>
<evidence type="ECO:0000256" key="2">
    <source>
        <dbReference type="PIRSR" id="PIRSR601952-2"/>
    </source>
</evidence>
<feature type="binding site" evidence="2">
    <location>
        <position position="77"/>
    </location>
    <ligand>
        <name>Zn(2+)</name>
        <dbReference type="ChEBI" id="CHEBI:29105"/>
        <label>2</label>
    </ligand>
</feature>
<feature type="binding site" evidence="2">
    <location>
        <position position="4"/>
    </location>
    <ligand>
        <name>Zn(2+)</name>
        <dbReference type="ChEBI" id="CHEBI:29105"/>
        <label>2</label>
    </ligand>
</feature>
<dbReference type="PANTHER" id="PTHR11596:SF90">
    <property type="entry name" value="ALKALINE PHOSPHATASE"/>
    <property type="match status" value="1"/>
</dbReference>
<keyword evidence="2" id="KW-0479">Metal-binding</keyword>
<dbReference type="VEuPathDB" id="VectorBase:HLOH_056257"/>
<dbReference type="EC" id="3.1.3.1" evidence="1"/>
<dbReference type="GO" id="GO:0005886">
    <property type="term" value="C:plasma membrane"/>
    <property type="evidence" value="ECO:0007669"/>
    <property type="project" value="TreeGrafter"/>
</dbReference>
<proteinExistence type="predicted"/>
<dbReference type="GO" id="GO:0004035">
    <property type="term" value="F:alkaline phosphatase activity"/>
    <property type="evidence" value="ECO:0007669"/>
    <property type="project" value="UniProtKB-EC"/>
</dbReference>
<dbReference type="AlphaFoldDB" id="A0A9J6G9N4"/>
<comment type="cofactor">
    <cofactor evidence="2">
        <name>Zn(2+)</name>
        <dbReference type="ChEBI" id="CHEBI:29105"/>
    </cofactor>
    <text evidence="2">Binds 2 Zn(2+) ions.</text>
</comment>
<keyword evidence="2" id="KW-0862">Zinc</keyword>
<accession>A0A9J6G9N4</accession>
<dbReference type="Proteomes" id="UP000821853">
    <property type="component" value="Chromosome 3"/>
</dbReference>
<evidence type="ECO:0000256" key="1">
    <source>
        <dbReference type="ARBA" id="ARBA00012647"/>
    </source>
</evidence>
<name>A0A9J6G9N4_HAELO</name>
<dbReference type="PANTHER" id="PTHR11596">
    <property type="entry name" value="ALKALINE PHOSPHATASE"/>
    <property type="match status" value="1"/>
</dbReference>
<dbReference type="InterPro" id="IPR001952">
    <property type="entry name" value="Alkaline_phosphatase"/>
</dbReference>
<dbReference type="OrthoDB" id="5818554at2759"/>
<dbReference type="GO" id="GO:0046872">
    <property type="term" value="F:metal ion binding"/>
    <property type="evidence" value="ECO:0007669"/>
    <property type="project" value="UniProtKB-KW"/>
</dbReference>
<keyword evidence="4" id="KW-1185">Reference proteome</keyword>
<dbReference type="SUPFAM" id="SSF53649">
    <property type="entry name" value="Alkaline phosphatase-like"/>
    <property type="match status" value="1"/>
</dbReference>
<organism evidence="3 4">
    <name type="scientific">Haemaphysalis longicornis</name>
    <name type="common">Bush tick</name>
    <dbReference type="NCBI Taxonomy" id="44386"/>
    <lineage>
        <taxon>Eukaryota</taxon>
        <taxon>Metazoa</taxon>
        <taxon>Ecdysozoa</taxon>
        <taxon>Arthropoda</taxon>
        <taxon>Chelicerata</taxon>
        <taxon>Arachnida</taxon>
        <taxon>Acari</taxon>
        <taxon>Parasitiformes</taxon>
        <taxon>Ixodida</taxon>
        <taxon>Ixodoidea</taxon>
        <taxon>Ixodidae</taxon>
        <taxon>Haemaphysalinae</taxon>
        <taxon>Haemaphysalis</taxon>
    </lineage>
</organism>
<sequence>MAHHSSQGGAALEEALEFDQAVAETQQRLNPKDSLIVVTADHSHSFAMGGNPDRGANILARPDYAQQSAFPLIKATHGGEDVAVYATGPWAHLYSGVHDQTYIPYVMAYAACVGRFAGSKCGAHPS</sequence>
<evidence type="ECO:0000313" key="4">
    <source>
        <dbReference type="Proteomes" id="UP000821853"/>
    </source>
</evidence>
<gene>
    <name evidence="3" type="ORF">HPB48_003519</name>
</gene>
<dbReference type="InterPro" id="IPR017850">
    <property type="entry name" value="Alkaline_phosphatase_core_sf"/>
</dbReference>
<dbReference type="Pfam" id="PF00245">
    <property type="entry name" value="Alk_phosphatase"/>
    <property type="match status" value="2"/>
</dbReference>
<dbReference type="EMBL" id="JABSTR010000005">
    <property type="protein sequence ID" value="KAH9371899.1"/>
    <property type="molecule type" value="Genomic_DNA"/>
</dbReference>
<dbReference type="Gene3D" id="3.40.720.10">
    <property type="entry name" value="Alkaline Phosphatase, subunit A"/>
    <property type="match status" value="1"/>
</dbReference>
<comment type="caution">
    <text evidence="3">The sequence shown here is derived from an EMBL/GenBank/DDBJ whole genome shotgun (WGS) entry which is preliminary data.</text>
</comment>
<protein>
    <recommendedName>
        <fullName evidence="1">alkaline phosphatase</fullName>
        <ecNumber evidence="1">3.1.3.1</ecNumber>
    </recommendedName>
</protein>
<feature type="binding site" evidence="2">
    <location>
        <position position="41"/>
    </location>
    <ligand>
        <name>Zn(2+)</name>
        <dbReference type="ChEBI" id="CHEBI:29105"/>
        <label>2</label>
    </ligand>
</feature>
<evidence type="ECO:0000313" key="3">
    <source>
        <dbReference type="EMBL" id="KAH9371899.1"/>
    </source>
</evidence>
<feature type="binding site" evidence="2">
    <location>
        <position position="42"/>
    </location>
    <ligand>
        <name>Zn(2+)</name>
        <dbReference type="ChEBI" id="CHEBI:29105"/>
        <label>2</label>
    </ligand>
</feature>